<organism evidence="2 3">
    <name type="scientific">Candidatus Gottesmanbacteria bacterium RIFCSPHIGHO2_01_FULL_40_15</name>
    <dbReference type="NCBI Taxonomy" id="1798376"/>
    <lineage>
        <taxon>Bacteria</taxon>
        <taxon>Candidatus Gottesmaniibacteriota</taxon>
    </lineage>
</organism>
<dbReference type="EMBL" id="MFJF01000006">
    <property type="protein sequence ID" value="OGG07931.1"/>
    <property type="molecule type" value="Genomic_DNA"/>
</dbReference>
<evidence type="ECO:0000256" key="1">
    <source>
        <dbReference type="SAM" id="MobiDB-lite"/>
    </source>
</evidence>
<name>A0A1F5Z677_9BACT</name>
<dbReference type="AlphaFoldDB" id="A0A1F5Z677"/>
<evidence type="ECO:0008006" key="4">
    <source>
        <dbReference type="Google" id="ProtNLM"/>
    </source>
</evidence>
<proteinExistence type="predicted"/>
<gene>
    <name evidence="2" type="ORF">A2777_00055</name>
</gene>
<protein>
    <recommendedName>
        <fullName evidence="4">Sortase</fullName>
    </recommendedName>
</protein>
<reference evidence="2 3" key="1">
    <citation type="journal article" date="2016" name="Nat. Commun.">
        <title>Thousands of microbial genomes shed light on interconnected biogeochemical processes in an aquifer system.</title>
        <authorList>
            <person name="Anantharaman K."/>
            <person name="Brown C.T."/>
            <person name="Hug L.A."/>
            <person name="Sharon I."/>
            <person name="Castelle C.J."/>
            <person name="Probst A.J."/>
            <person name="Thomas B.C."/>
            <person name="Singh A."/>
            <person name="Wilkins M.J."/>
            <person name="Karaoz U."/>
            <person name="Brodie E.L."/>
            <person name="Williams K.H."/>
            <person name="Hubbard S.S."/>
            <person name="Banfield J.F."/>
        </authorList>
    </citation>
    <scope>NUCLEOTIDE SEQUENCE [LARGE SCALE GENOMIC DNA]</scope>
</reference>
<evidence type="ECO:0000313" key="2">
    <source>
        <dbReference type="EMBL" id="OGG07931.1"/>
    </source>
</evidence>
<dbReference type="Proteomes" id="UP000177354">
    <property type="component" value="Unassembled WGS sequence"/>
</dbReference>
<feature type="region of interest" description="Disordered" evidence="1">
    <location>
        <begin position="42"/>
        <end position="66"/>
    </location>
</feature>
<evidence type="ECO:0000313" key="3">
    <source>
        <dbReference type="Proteomes" id="UP000177354"/>
    </source>
</evidence>
<accession>A0A1F5Z677</accession>
<comment type="caution">
    <text evidence="2">The sequence shown here is derived from an EMBL/GenBank/DDBJ whole genome shotgun (WGS) entry which is preliminary data.</text>
</comment>
<sequence>MGLIERDPAITGRSSISRNEAIKIMFTYTLALVLPGCIPGTFEREEAPTPDPASSQPLIPTPTDSPPPTPIIIRIASTPPPTPSNETLQENINYSIAEKSDCDIEAEIPTLEEFAGILSEKYRNENPHQVVGIYFKGKTESGSKGFALEIVQQKKDLYVPGVCGIAAQFGLAARNGVLGILAHNYLEGKEFESIIQQSEREIAVFTAEGRKLLFKVTSVDYYQMLEDGDYYLNLNNVSNTSKKKLYTDNEIFNIYYGEANTGNLTLQTCLQKGTNKIWGKVFIVAEPSY</sequence>